<accession>A0A226WPC9</accession>
<dbReference type="AlphaFoldDB" id="A0A226WPC9"/>
<proteinExistence type="predicted"/>
<protein>
    <submittedName>
        <fullName evidence="1">Uncharacterized protein</fullName>
    </submittedName>
</protein>
<evidence type="ECO:0000313" key="2">
    <source>
        <dbReference type="Proteomes" id="UP000214720"/>
    </source>
</evidence>
<comment type="caution">
    <text evidence="1">The sequence shown here is derived from an EMBL/GenBank/DDBJ whole genome shotgun (WGS) entry which is preliminary data.</text>
</comment>
<reference evidence="2" key="1">
    <citation type="submission" date="2017-01" db="EMBL/GenBank/DDBJ databases">
        <title>Genome Analysis of Deinococcus marmoris KOPRI26562.</title>
        <authorList>
            <person name="Kim J.H."/>
            <person name="Oh H.-M."/>
        </authorList>
    </citation>
    <scope>NUCLEOTIDE SEQUENCE [LARGE SCALE GENOMIC DNA]</scope>
    <source>
        <strain evidence="2">PAMC 26633</strain>
    </source>
</reference>
<gene>
    <name evidence="1" type="ORF">BSU04_38940</name>
</gene>
<dbReference type="EMBL" id="MTHB01000259">
    <property type="protein sequence ID" value="OXC73036.1"/>
    <property type="molecule type" value="Genomic_DNA"/>
</dbReference>
<organism evidence="1 2">
    <name type="scientific">Caballeronia sordidicola</name>
    <name type="common">Burkholderia sordidicola</name>
    <dbReference type="NCBI Taxonomy" id="196367"/>
    <lineage>
        <taxon>Bacteria</taxon>
        <taxon>Pseudomonadati</taxon>
        <taxon>Pseudomonadota</taxon>
        <taxon>Betaproteobacteria</taxon>
        <taxon>Burkholderiales</taxon>
        <taxon>Burkholderiaceae</taxon>
        <taxon>Caballeronia</taxon>
    </lineage>
</organism>
<name>A0A226WPC9_CABSO</name>
<evidence type="ECO:0000313" key="1">
    <source>
        <dbReference type="EMBL" id="OXC73036.1"/>
    </source>
</evidence>
<sequence length="37" mass="4213">MPGGRKSPERTFRVVQWQVLEESEDPRLATNIGLIVC</sequence>
<dbReference type="Proteomes" id="UP000214720">
    <property type="component" value="Unassembled WGS sequence"/>
</dbReference>